<name>A0AAE3IKL2_9BACT</name>
<dbReference type="AlphaFoldDB" id="A0AAE3IKL2"/>
<keyword evidence="1" id="KW-0732">Signal</keyword>
<dbReference type="EMBL" id="JAOTPL010000003">
    <property type="protein sequence ID" value="MCU7693519.1"/>
    <property type="molecule type" value="Genomic_DNA"/>
</dbReference>
<feature type="signal peptide" evidence="1">
    <location>
        <begin position="1"/>
        <end position="18"/>
    </location>
</feature>
<protein>
    <recommendedName>
        <fullName evidence="4">Polymerase</fullName>
    </recommendedName>
</protein>
<evidence type="ECO:0000313" key="3">
    <source>
        <dbReference type="Proteomes" id="UP001209317"/>
    </source>
</evidence>
<feature type="chain" id="PRO_5042128571" description="Polymerase" evidence="1">
    <location>
        <begin position="19"/>
        <end position="379"/>
    </location>
</feature>
<reference evidence="2" key="1">
    <citation type="submission" date="2022-10" db="EMBL/GenBank/DDBJ databases">
        <authorList>
            <person name="Kim H.S."/>
            <person name="Kim J.-S."/>
            <person name="Suh M.K."/>
            <person name="Eom M.K."/>
            <person name="Lee J.-S."/>
        </authorList>
    </citation>
    <scope>NUCLEOTIDE SEQUENCE</scope>
    <source>
        <strain evidence="2">LIP-5</strain>
    </source>
</reference>
<dbReference type="Proteomes" id="UP001209317">
    <property type="component" value="Unassembled WGS sequence"/>
</dbReference>
<comment type="caution">
    <text evidence="2">The sequence shown here is derived from an EMBL/GenBank/DDBJ whole genome shotgun (WGS) entry which is preliminary data.</text>
</comment>
<proteinExistence type="predicted"/>
<dbReference type="RefSeq" id="WP_263037007.1">
    <property type="nucleotide sequence ID" value="NZ_JAOTPL010000003.1"/>
</dbReference>
<evidence type="ECO:0008006" key="4">
    <source>
        <dbReference type="Google" id="ProtNLM"/>
    </source>
</evidence>
<keyword evidence="3" id="KW-1185">Reference proteome</keyword>
<gene>
    <name evidence="2" type="ORF">OD355_03210</name>
</gene>
<evidence type="ECO:0000313" key="2">
    <source>
        <dbReference type="EMBL" id="MCU7693519.1"/>
    </source>
</evidence>
<evidence type="ECO:0000256" key="1">
    <source>
        <dbReference type="SAM" id="SignalP"/>
    </source>
</evidence>
<organism evidence="2 3">
    <name type="scientific">Haoranjiania flava</name>
    <dbReference type="NCBI Taxonomy" id="1856322"/>
    <lineage>
        <taxon>Bacteria</taxon>
        <taxon>Pseudomonadati</taxon>
        <taxon>Bacteroidota</taxon>
        <taxon>Chitinophagia</taxon>
        <taxon>Chitinophagales</taxon>
        <taxon>Chitinophagaceae</taxon>
        <taxon>Haoranjiania</taxon>
    </lineage>
</organism>
<dbReference type="Gene3D" id="2.40.160.50">
    <property type="entry name" value="membrane protein fhac: a member of the omp85/tpsb transporter family"/>
    <property type="match status" value="1"/>
</dbReference>
<accession>A0AAE3IKL2</accession>
<sequence length="379" mass="43103">MRYFIVLFVSLLSISSYAQQKTLIERLYDKFLSQQSDTSGKSSLLVLPSGGYAPETGLSAGAQAIYSFYRGDRHSTNPSMITASATYSTKKMVNGKLVADVWSKHNDLHGNAEIRYRKYPLSFFGTGNNTREADLDRLTENKFVFKGFIDKKLAPGFYGGIRAGFENYEYTDQESGGIFTQMLYDKFRTGKVIYAGLQQTIDTRNSINYTTRGNYFNTSISYAPRFFKGNHFSGAILLADYRNFLPATDKITIAFQAISRHFFSQGSMPFYLMPEMGNDEIMRGYFQGRFRDKYYTAAQAEIKYRLTPRFGLVAFGGLGEVYGQRPFAVNGVKPNYGAGLRYFYDLEKNISIRLDYGFGEKRAGEKRQRGFYISLNEAF</sequence>